<keyword evidence="3 10" id="KW-0812">Transmembrane</keyword>
<comment type="subcellular location">
    <subcellularLocation>
        <location evidence="1">Membrane</location>
        <topology evidence="1">Multi-pass membrane protein</topology>
    </subcellularLocation>
</comment>
<evidence type="ECO:0000256" key="10">
    <source>
        <dbReference type="SAM" id="Phobius"/>
    </source>
</evidence>
<feature type="domain" description="G-protein coupled receptors family 1 profile" evidence="11">
    <location>
        <begin position="39"/>
        <end position="254"/>
    </location>
</feature>
<keyword evidence="9" id="KW-0807">Transducer</keyword>
<dbReference type="Ensembl" id="ENSCPOT00000031545.1">
    <property type="protein sequence ID" value="ENSCPOP00000032040.1"/>
    <property type="gene ID" value="ENSCPOG00000031071.1"/>
</dbReference>
<name>A0A286Y3E7_CAVPO</name>
<dbReference type="SUPFAM" id="SSF81321">
    <property type="entry name" value="Family A G protein-coupled receptor-like"/>
    <property type="match status" value="1"/>
</dbReference>
<feature type="transmembrane region" description="Helical" evidence="10">
    <location>
        <begin position="53"/>
        <end position="70"/>
    </location>
</feature>
<evidence type="ECO:0000256" key="7">
    <source>
        <dbReference type="ARBA" id="ARBA00023136"/>
    </source>
</evidence>
<evidence type="ECO:0000256" key="3">
    <source>
        <dbReference type="ARBA" id="ARBA00022692"/>
    </source>
</evidence>
<feature type="transmembrane region" description="Helical" evidence="10">
    <location>
        <begin position="144"/>
        <end position="167"/>
    </location>
</feature>
<dbReference type="GO" id="GO:0016020">
    <property type="term" value="C:membrane"/>
    <property type="evidence" value="ECO:0007669"/>
    <property type="project" value="UniProtKB-SubCell"/>
</dbReference>
<dbReference type="Proteomes" id="UP000005447">
    <property type="component" value="Unassembled WGS sequence"/>
</dbReference>
<reference evidence="13" key="1">
    <citation type="journal article" date="2011" name="Nature">
        <title>A high-resolution map of human evolutionary constraint using 29 mammals.</title>
        <authorList>
            <person name="Lindblad-Toh K."/>
            <person name="Garber M."/>
            <person name="Zuk O."/>
            <person name="Lin M.F."/>
            <person name="Parker B.J."/>
            <person name="Washietl S."/>
            <person name="Kheradpour P."/>
            <person name="Ernst J."/>
            <person name="Jordan G."/>
            <person name="Mauceli E."/>
            <person name="Ward L.D."/>
            <person name="Lowe C.B."/>
            <person name="Holloway A.K."/>
            <person name="Clamp M."/>
            <person name="Gnerre S."/>
            <person name="Alfoldi J."/>
            <person name="Beal K."/>
            <person name="Chang J."/>
            <person name="Clawson H."/>
            <person name="Cuff J."/>
            <person name="Di Palma F."/>
            <person name="Fitzgerald S."/>
            <person name="Flicek P."/>
            <person name="Guttman M."/>
            <person name="Hubisz M.J."/>
            <person name="Jaffe D.B."/>
            <person name="Jungreis I."/>
            <person name="Kent W.J."/>
            <person name="Kostka D."/>
            <person name="Lara M."/>
            <person name="Martins A.L."/>
            <person name="Massingham T."/>
            <person name="Moltke I."/>
            <person name="Raney B.J."/>
            <person name="Rasmussen M.D."/>
            <person name="Robinson J."/>
            <person name="Stark A."/>
            <person name="Vilella A.J."/>
            <person name="Wen J."/>
            <person name="Xie X."/>
            <person name="Zody M.C."/>
            <person name="Baldwin J."/>
            <person name="Bloom T."/>
            <person name="Chin C.W."/>
            <person name="Heiman D."/>
            <person name="Nicol R."/>
            <person name="Nusbaum C."/>
            <person name="Young S."/>
            <person name="Wilkinson J."/>
            <person name="Worley K.C."/>
            <person name="Kovar C.L."/>
            <person name="Muzny D.M."/>
            <person name="Gibbs R.A."/>
            <person name="Cree A."/>
            <person name="Dihn H.H."/>
            <person name="Fowler G."/>
            <person name="Jhangiani S."/>
            <person name="Joshi V."/>
            <person name="Lee S."/>
            <person name="Lewis L.R."/>
            <person name="Nazareth L.V."/>
            <person name="Okwuonu G."/>
            <person name="Santibanez J."/>
            <person name="Warren W.C."/>
            <person name="Mardis E.R."/>
            <person name="Weinstock G.M."/>
            <person name="Wilson R.K."/>
            <person name="Delehaunty K."/>
            <person name="Dooling D."/>
            <person name="Fronik C."/>
            <person name="Fulton L."/>
            <person name="Fulton B."/>
            <person name="Graves T."/>
            <person name="Minx P."/>
            <person name="Sodergren E."/>
            <person name="Birney E."/>
            <person name="Margulies E.H."/>
            <person name="Herrero J."/>
            <person name="Green E.D."/>
            <person name="Haussler D."/>
            <person name="Siepel A."/>
            <person name="Goldman N."/>
            <person name="Pollard K.S."/>
            <person name="Pedersen J.S."/>
            <person name="Lander E.S."/>
            <person name="Kellis M."/>
        </authorList>
    </citation>
    <scope>NUCLEOTIDE SEQUENCE [LARGE SCALE GENOMIC DNA]</scope>
    <source>
        <strain evidence="13">2N</strain>
    </source>
</reference>
<reference evidence="12" key="3">
    <citation type="submission" date="2025-09" db="UniProtKB">
        <authorList>
            <consortium name="Ensembl"/>
        </authorList>
    </citation>
    <scope>IDENTIFICATION</scope>
    <source>
        <strain evidence="12">2N</strain>
    </source>
</reference>
<dbReference type="Pfam" id="PF00001">
    <property type="entry name" value="7tm_1"/>
    <property type="match status" value="1"/>
</dbReference>
<dbReference type="GO" id="GO:0004984">
    <property type="term" value="F:olfactory receptor activity"/>
    <property type="evidence" value="ECO:0007669"/>
    <property type="project" value="InterPro"/>
</dbReference>
<evidence type="ECO:0000256" key="5">
    <source>
        <dbReference type="ARBA" id="ARBA00022989"/>
    </source>
</evidence>
<evidence type="ECO:0000256" key="6">
    <source>
        <dbReference type="ARBA" id="ARBA00023040"/>
    </source>
</evidence>
<evidence type="ECO:0000313" key="12">
    <source>
        <dbReference type="Ensembl" id="ENSCPOP00000032040.1"/>
    </source>
</evidence>
<evidence type="ECO:0000256" key="8">
    <source>
        <dbReference type="ARBA" id="ARBA00023170"/>
    </source>
</evidence>
<evidence type="ECO:0000256" key="2">
    <source>
        <dbReference type="ARBA" id="ARBA00022606"/>
    </source>
</evidence>
<keyword evidence="7 10" id="KW-0472">Membrane</keyword>
<keyword evidence="8" id="KW-0675">Receptor</keyword>
<reference evidence="12" key="2">
    <citation type="submission" date="2025-08" db="UniProtKB">
        <authorList>
            <consortium name="Ensembl"/>
        </authorList>
    </citation>
    <scope>IDENTIFICATION</scope>
    <source>
        <strain evidence="12">2N</strain>
    </source>
</reference>
<keyword evidence="6" id="KW-0297">G-protein coupled receptor</keyword>
<protein>
    <recommendedName>
        <fullName evidence="11">G-protein coupled receptors family 1 profile domain-containing protein</fullName>
    </recommendedName>
</protein>
<dbReference type="InParanoid" id="A0A286Y3E7"/>
<gene>
    <name evidence="12" type="primary">LOC100728799</name>
</gene>
<proteinExistence type="predicted"/>
<dbReference type="GeneTree" id="ENSGT01150000286921"/>
<dbReference type="GO" id="GO:0004930">
    <property type="term" value="F:G protein-coupled receptor activity"/>
    <property type="evidence" value="ECO:0007669"/>
    <property type="project" value="UniProtKB-KW"/>
</dbReference>
<accession>A0A286Y3E7</accession>
<evidence type="ECO:0000256" key="4">
    <source>
        <dbReference type="ARBA" id="ARBA00022725"/>
    </source>
</evidence>
<keyword evidence="4" id="KW-0552">Olfaction</keyword>
<dbReference type="Gene3D" id="1.20.1070.10">
    <property type="entry name" value="Rhodopsin 7-helix transmembrane proteins"/>
    <property type="match status" value="2"/>
</dbReference>
<evidence type="ECO:0000256" key="1">
    <source>
        <dbReference type="ARBA" id="ARBA00004141"/>
    </source>
</evidence>
<evidence type="ECO:0000256" key="9">
    <source>
        <dbReference type="ARBA" id="ARBA00023224"/>
    </source>
</evidence>
<dbReference type="STRING" id="10141.ENSCPOP00000032040"/>
<dbReference type="Pfam" id="PF13853">
    <property type="entry name" value="7tm_4"/>
    <property type="match status" value="1"/>
</dbReference>
<feature type="transmembrane region" description="Helical" evidence="10">
    <location>
        <begin position="217"/>
        <end position="234"/>
    </location>
</feature>
<keyword evidence="5 10" id="KW-1133">Transmembrane helix</keyword>
<feature type="transmembrane region" description="Helical" evidence="10">
    <location>
        <begin position="90"/>
        <end position="108"/>
    </location>
</feature>
<dbReference type="PROSITE" id="PS50262">
    <property type="entry name" value="G_PROTEIN_RECEP_F1_2"/>
    <property type="match status" value="1"/>
</dbReference>
<dbReference type="EMBL" id="AAKN02033521">
    <property type="status" value="NOT_ANNOTATED_CDS"/>
    <property type="molecule type" value="Genomic_DNA"/>
</dbReference>
<evidence type="ECO:0000259" key="11">
    <source>
        <dbReference type="PROSITE" id="PS50262"/>
    </source>
</evidence>
<dbReference type="InterPro" id="IPR017452">
    <property type="entry name" value="GPCR_Rhodpsn_7TM"/>
</dbReference>
<feature type="transmembrane region" description="Helical" evidence="10">
    <location>
        <begin position="7"/>
        <end position="33"/>
    </location>
</feature>
<feature type="transmembrane region" description="Helical" evidence="10">
    <location>
        <begin position="179"/>
        <end position="197"/>
    </location>
</feature>
<dbReference type="PRINTS" id="PR00237">
    <property type="entry name" value="GPCRRHODOPSN"/>
</dbReference>
<sequence length="254" mass="28407">MGNHTCLIEFILVGISADPCWQLVIFGIILAVYLENLPGNLTLVISICIDSRLHTLTYFFIGSLSFLYFWYTPVYTPQILSSRVSKDKCLSLAGCGAQLVFSCIVAYTECYLLTAMAYDSCLTICRGFLNAIAHTVYEKVLLDVVGFTVLSCLLAICTSYLNILLAILKIPAGSRRHKAFSNCASHLVSVMLFYQSLLFMYSSPSSSYSLEKDQVTALFYSMVNLLLNPLIYGLRNKDVKEAFRKAIQTIRPQE</sequence>
<dbReference type="VEuPathDB" id="HostDB:ENSCPOG00000031071"/>
<evidence type="ECO:0000313" key="13">
    <source>
        <dbReference type="Proteomes" id="UP000005447"/>
    </source>
</evidence>
<organism evidence="12 13">
    <name type="scientific">Cavia porcellus</name>
    <name type="common">Guinea pig</name>
    <dbReference type="NCBI Taxonomy" id="10141"/>
    <lineage>
        <taxon>Eukaryota</taxon>
        <taxon>Metazoa</taxon>
        <taxon>Chordata</taxon>
        <taxon>Craniata</taxon>
        <taxon>Vertebrata</taxon>
        <taxon>Euteleostomi</taxon>
        <taxon>Mammalia</taxon>
        <taxon>Eutheria</taxon>
        <taxon>Euarchontoglires</taxon>
        <taxon>Glires</taxon>
        <taxon>Rodentia</taxon>
        <taxon>Hystricomorpha</taxon>
        <taxon>Caviidae</taxon>
        <taxon>Cavia</taxon>
    </lineage>
</organism>
<keyword evidence="2" id="KW-0716">Sensory transduction</keyword>
<dbReference type="InterPro" id="IPR000725">
    <property type="entry name" value="Olfact_rcpt"/>
</dbReference>
<keyword evidence="13" id="KW-1185">Reference proteome</keyword>
<dbReference type="PANTHER" id="PTHR48018">
    <property type="entry name" value="OLFACTORY RECEPTOR"/>
    <property type="match status" value="1"/>
</dbReference>
<dbReference type="AlphaFoldDB" id="A0A286Y3E7"/>
<dbReference type="InterPro" id="IPR000276">
    <property type="entry name" value="GPCR_Rhodpsn"/>
</dbReference>